<evidence type="ECO:0000256" key="1">
    <source>
        <dbReference type="SAM" id="Phobius"/>
    </source>
</evidence>
<feature type="transmembrane region" description="Helical" evidence="1">
    <location>
        <begin position="27"/>
        <end position="45"/>
    </location>
</feature>
<evidence type="ECO:0000313" key="2">
    <source>
        <dbReference type="EMBL" id="SHG51279.1"/>
    </source>
</evidence>
<accession>A0A1M5KFK9</accession>
<keyword evidence="3" id="KW-1185">Reference proteome</keyword>
<keyword evidence="1" id="KW-0812">Transmembrane</keyword>
<dbReference type="STRING" id="570519.SAMN04488116_1542"/>
<dbReference type="AlphaFoldDB" id="A0A1M5KFK9"/>
<dbReference type="OrthoDB" id="1449048at2"/>
<proteinExistence type="predicted"/>
<evidence type="ECO:0000313" key="3">
    <source>
        <dbReference type="Proteomes" id="UP000184532"/>
    </source>
</evidence>
<dbReference type="EMBL" id="FQWL01000002">
    <property type="protein sequence ID" value="SHG51279.1"/>
    <property type="molecule type" value="Genomic_DNA"/>
</dbReference>
<protein>
    <submittedName>
        <fullName evidence="2">Uncharacterized protein</fullName>
    </submittedName>
</protein>
<keyword evidence="1" id="KW-1133">Transmembrane helix</keyword>
<name>A0A1M5KFK9_9FLAO</name>
<reference evidence="3" key="1">
    <citation type="submission" date="2016-11" db="EMBL/GenBank/DDBJ databases">
        <authorList>
            <person name="Varghese N."/>
            <person name="Submissions S."/>
        </authorList>
    </citation>
    <scope>NUCLEOTIDE SEQUENCE [LARGE SCALE GENOMIC DNA]</scope>
    <source>
        <strain evidence="3">DSM 22638</strain>
    </source>
</reference>
<dbReference type="Proteomes" id="UP000184532">
    <property type="component" value="Unassembled WGS sequence"/>
</dbReference>
<keyword evidence="1" id="KW-0472">Membrane</keyword>
<organism evidence="2 3">
    <name type="scientific">Flagellimonas flava</name>
    <dbReference type="NCBI Taxonomy" id="570519"/>
    <lineage>
        <taxon>Bacteria</taxon>
        <taxon>Pseudomonadati</taxon>
        <taxon>Bacteroidota</taxon>
        <taxon>Flavobacteriia</taxon>
        <taxon>Flavobacteriales</taxon>
        <taxon>Flavobacteriaceae</taxon>
        <taxon>Flagellimonas</taxon>
    </lineage>
</organism>
<sequence>MLFKLTQTQKLESQKVKTKNPERFYPLYYALTGFLFGAILVLSALNDFLFFGWLSISMSIIFGLMSIHLIGKNQTKKY</sequence>
<dbReference type="RefSeq" id="WP_073178014.1">
    <property type="nucleotide sequence ID" value="NZ_FQWL01000002.1"/>
</dbReference>
<feature type="transmembrane region" description="Helical" evidence="1">
    <location>
        <begin position="51"/>
        <end position="71"/>
    </location>
</feature>
<gene>
    <name evidence="2" type="ORF">SAMN04488116_1542</name>
</gene>